<reference evidence="1" key="1">
    <citation type="journal article" date="2019" name="Sci. Rep.">
        <title>Draft genome of Tanacetum cinerariifolium, the natural source of mosquito coil.</title>
        <authorList>
            <person name="Yamashiro T."/>
            <person name="Shiraishi A."/>
            <person name="Satake H."/>
            <person name="Nakayama K."/>
        </authorList>
    </citation>
    <scope>NUCLEOTIDE SEQUENCE</scope>
</reference>
<accession>A0A699JMB8</accession>
<sequence>DALFVLGRWGDTCGESWVVVKWQGNRGKWPVKLGGKIG</sequence>
<organism evidence="1">
    <name type="scientific">Tanacetum cinerariifolium</name>
    <name type="common">Dalmatian daisy</name>
    <name type="synonym">Chrysanthemum cinerariifolium</name>
    <dbReference type="NCBI Taxonomy" id="118510"/>
    <lineage>
        <taxon>Eukaryota</taxon>
        <taxon>Viridiplantae</taxon>
        <taxon>Streptophyta</taxon>
        <taxon>Embryophyta</taxon>
        <taxon>Tracheophyta</taxon>
        <taxon>Spermatophyta</taxon>
        <taxon>Magnoliopsida</taxon>
        <taxon>eudicotyledons</taxon>
        <taxon>Gunneridae</taxon>
        <taxon>Pentapetalae</taxon>
        <taxon>asterids</taxon>
        <taxon>campanulids</taxon>
        <taxon>Asterales</taxon>
        <taxon>Asteraceae</taxon>
        <taxon>Asteroideae</taxon>
        <taxon>Anthemideae</taxon>
        <taxon>Anthemidinae</taxon>
        <taxon>Tanacetum</taxon>
    </lineage>
</organism>
<dbReference type="AlphaFoldDB" id="A0A699JMB8"/>
<proteinExistence type="predicted"/>
<protein>
    <submittedName>
        <fullName evidence="1">Uncharacterized protein</fullName>
    </submittedName>
</protein>
<name>A0A699JMB8_TANCI</name>
<feature type="non-terminal residue" evidence="1">
    <location>
        <position position="1"/>
    </location>
</feature>
<evidence type="ECO:0000313" key="1">
    <source>
        <dbReference type="EMBL" id="GFA46204.1"/>
    </source>
</evidence>
<comment type="caution">
    <text evidence="1">The sequence shown here is derived from an EMBL/GenBank/DDBJ whole genome shotgun (WGS) entry which is preliminary data.</text>
</comment>
<dbReference type="EMBL" id="BKCJ010428296">
    <property type="protein sequence ID" value="GFA46204.1"/>
    <property type="molecule type" value="Genomic_DNA"/>
</dbReference>
<gene>
    <name evidence="1" type="ORF">Tci_618176</name>
</gene>